<keyword evidence="1" id="KW-1133">Transmembrane helix</keyword>
<keyword evidence="1" id="KW-0812">Transmembrane</keyword>
<accession>A0AAV5VWA5</accession>
<evidence type="ECO:0000256" key="1">
    <source>
        <dbReference type="SAM" id="Phobius"/>
    </source>
</evidence>
<keyword evidence="3" id="KW-1185">Reference proteome</keyword>
<proteinExistence type="predicted"/>
<comment type="caution">
    <text evidence="2">The sequence shown here is derived from an EMBL/GenBank/DDBJ whole genome shotgun (WGS) entry which is preliminary data.</text>
</comment>
<dbReference type="Proteomes" id="UP001432322">
    <property type="component" value="Unassembled WGS sequence"/>
</dbReference>
<evidence type="ECO:0008006" key="4">
    <source>
        <dbReference type="Google" id="ProtNLM"/>
    </source>
</evidence>
<keyword evidence="1" id="KW-0472">Membrane</keyword>
<feature type="non-terminal residue" evidence="2">
    <location>
        <position position="85"/>
    </location>
</feature>
<dbReference type="EMBL" id="BTSY01000004">
    <property type="protein sequence ID" value="GMT22795.1"/>
    <property type="molecule type" value="Genomic_DNA"/>
</dbReference>
<name>A0AAV5VWA5_9BILA</name>
<gene>
    <name evidence="2" type="ORF">PFISCL1PPCAC_14092</name>
</gene>
<sequence length="85" mass="10009">QNATTSRAMRMKQLYISALIRQTAMISLFYVYPLLLTMVVFRFQIDFAPNFLLISWRIGAVITYMFHSVPQFHILISANQFFQKV</sequence>
<dbReference type="AlphaFoldDB" id="A0AAV5VWA5"/>
<organism evidence="2 3">
    <name type="scientific">Pristionchus fissidentatus</name>
    <dbReference type="NCBI Taxonomy" id="1538716"/>
    <lineage>
        <taxon>Eukaryota</taxon>
        <taxon>Metazoa</taxon>
        <taxon>Ecdysozoa</taxon>
        <taxon>Nematoda</taxon>
        <taxon>Chromadorea</taxon>
        <taxon>Rhabditida</taxon>
        <taxon>Rhabditina</taxon>
        <taxon>Diplogasteromorpha</taxon>
        <taxon>Diplogasteroidea</taxon>
        <taxon>Neodiplogasteridae</taxon>
        <taxon>Pristionchus</taxon>
    </lineage>
</organism>
<evidence type="ECO:0000313" key="3">
    <source>
        <dbReference type="Proteomes" id="UP001432322"/>
    </source>
</evidence>
<feature type="transmembrane region" description="Helical" evidence="1">
    <location>
        <begin position="14"/>
        <end position="35"/>
    </location>
</feature>
<evidence type="ECO:0000313" key="2">
    <source>
        <dbReference type="EMBL" id="GMT22795.1"/>
    </source>
</evidence>
<protein>
    <recommendedName>
        <fullName evidence="4">G protein-coupled receptor</fullName>
    </recommendedName>
</protein>
<reference evidence="2" key="1">
    <citation type="submission" date="2023-10" db="EMBL/GenBank/DDBJ databases">
        <title>Genome assembly of Pristionchus species.</title>
        <authorList>
            <person name="Yoshida K."/>
            <person name="Sommer R.J."/>
        </authorList>
    </citation>
    <scope>NUCLEOTIDE SEQUENCE</scope>
    <source>
        <strain evidence="2">RS5133</strain>
    </source>
</reference>
<feature type="non-terminal residue" evidence="2">
    <location>
        <position position="1"/>
    </location>
</feature>